<evidence type="ECO:0000313" key="4">
    <source>
        <dbReference type="EMBL" id="KAJ0971631.1"/>
    </source>
</evidence>
<accession>A0A9D5CE55</accession>
<feature type="repeat" description="PPR" evidence="2">
    <location>
        <begin position="271"/>
        <end position="305"/>
    </location>
</feature>
<sequence length="501" mass="55545">MHVLAHHLKVLSQLPYTPPPSGHHRARPRGNVISWTASISRYARNGLLSEAMSTFSSMLVAGVLPNSITLATLLSACADYSSNPLSLPLGISIHALVFKCCPDHGLDDVVLGTALVDMYAKCGLINVARRVFDGMTVKNSVTCNTMIDGYMKCGEVNHAISVLRQMSNRDKVSWTALINGCIRNKLFEDALEYFREMQAEDIVLDYVIAIAVLAVCANLGALGQGLWMHCLSMRHDFRDNIRLNNSLIDMYSRCGRVDLAFQVFTSIRERNRVSWNSMIVGFATNGYSREALDHFSMMLKTGFEPDGVSFTGVLTACSHAGLIEIGLKHYDVMQRVYGIVPRMEHYGCVIDLLARAGYLEDAMHLLERMPMKPNVVILTSLLAACRTHGDAGLAERLMGYLVELEPDCDSNFVLLSNIYATLGKWTSVGEVRGIMKAWEIKRRPGFSAVEIDCGIHEFMSGDRSHPESDGIYDMLDILGSEMKLYGYHPQAIMSGLPLECE</sequence>
<feature type="repeat" description="PPR" evidence="2">
    <location>
        <begin position="170"/>
        <end position="204"/>
    </location>
</feature>
<feature type="repeat" description="PPR" evidence="2">
    <location>
        <begin position="240"/>
        <end position="270"/>
    </location>
</feature>
<dbReference type="Pfam" id="PF01535">
    <property type="entry name" value="PPR"/>
    <property type="match status" value="2"/>
</dbReference>
<comment type="caution">
    <text evidence="4">The sequence shown here is derived from an EMBL/GenBank/DDBJ whole genome shotgun (WGS) entry which is preliminary data.</text>
</comment>
<dbReference type="InterPro" id="IPR046849">
    <property type="entry name" value="E2_motif"/>
</dbReference>
<feature type="repeat" description="PPR" evidence="2">
    <location>
        <begin position="139"/>
        <end position="169"/>
    </location>
</feature>
<reference evidence="4" key="2">
    <citation type="journal article" date="2022" name="Hortic Res">
        <title>The genome of Dioscorea zingiberensis sheds light on the biosynthesis, origin and evolution of the medicinally important diosgenin saponins.</title>
        <authorList>
            <person name="Li Y."/>
            <person name="Tan C."/>
            <person name="Li Z."/>
            <person name="Guo J."/>
            <person name="Li S."/>
            <person name="Chen X."/>
            <person name="Wang C."/>
            <person name="Dai X."/>
            <person name="Yang H."/>
            <person name="Song W."/>
            <person name="Hou L."/>
            <person name="Xu J."/>
            <person name="Tong Z."/>
            <person name="Xu A."/>
            <person name="Yuan X."/>
            <person name="Wang W."/>
            <person name="Yang Q."/>
            <person name="Chen L."/>
            <person name="Sun Z."/>
            <person name="Wang K."/>
            <person name="Pan B."/>
            <person name="Chen J."/>
            <person name="Bao Y."/>
            <person name="Liu F."/>
            <person name="Qi X."/>
            <person name="Gang D.R."/>
            <person name="Wen J."/>
            <person name="Li J."/>
        </authorList>
    </citation>
    <scope>NUCLEOTIDE SEQUENCE</scope>
    <source>
        <strain evidence="4">Dzin_1.0</strain>
    </source>
</reference>
<protein>
    <submittedName>
        <fullName evidence="4">Uncharacterized protein</fullName>
    </submittedName>
</protein>
<reference evidence="4" key="1">
    <citation type="submission" date="2021-03" db="EMBL/GenBank/DDBJ databases">
        <authorList>
            <person name="Li Z."/>
            <person name="Yang C."/>
        </authorList>
    </citation>
    <scope>NUCLEOTIDE SEQUENCE</scope>
    <source>
        <strain evidence="4">Dzin_1.0</strain>
        <tissue evidence="4">Leaf</tissue>
    </source>
</reference>
<dbReference type="FunFam" id="1.25.40.10:FF:000348">
    <property type="entry name" value="Pentatricopeptide repeat-containing protein chloroplastic"/>
    <property type="match status" value="1"/>
</dbReference>
<dbReference type="Pfam" id="PF20431">
    <property type="entry name" value="E_motif"/>
    <property type="match status" value="1"/>
</dbReference>
<gene>
    <name evidence="4" type="ORF">J5N97_019590</name>
</gene>
<evidence type="ECO:0000256" key="3">
    <source>
        <dbReference type="SAM" id="Phobius"/>
    </source>
</evidence>
<dbReference type="GO" id="GO:0009451">
    <property type="term" value="P:RNA modification"/>
    <property type="evidence" value="ECO:0007669"/>
    <property type="project" value="InterPro"/>
</dbReference>
<keyword evidence="5" id="KW-1185">Reference proteome</keyword>
<dbReference type="AlphaFoldDB" id="A0A9D5CE55"/>
<dbReference type="PANTHER" id="PTHR47926">
    <property type="entry name" value="PENTATRICOPEPTIDE REPEAT-CONTAINING PROTEIN"/>
    <property type="match status" value="1"/>
</dbReference>
<keyword evidence="3" id="KW-0812">Transmembrane</keyword>
<dbReference type="InterPro" id="IPR011990">
    <property type="entry name" value="TPR-like_helical_dom_sf"/>
</dbReference>
<feature type="transmembrane region" description="Helical" evidence="3">
    <location>
        <begin position="203"/>
        <end position="227"/>
    </location>
</feature>
<keyword evidence="3" id="KW-1133">Transmembrane helix</keyword>
<dbReference type="Pfam" id="PF13041">
    <property type="entry name" value="PPR_2"/>
    <property type="match status" value="3"/>
</dbReference>
<dbReference type="EMBL" id="JAGGNH010000005">
    <property type="protein sequence ID" value="KAJ0971631.1"/>
    <property type="molecule type" value="Genomic_DNA"/>
</dbReference>
<dbReference type="OrthoDB" id="185373at2759"/>
<dbReference type="GO" id="GO:0003723">
    <property type="term" value="F:RNA binding"/>
    <property type="evidence" value="ECO:0007669"/>
    <property type="project" value="InterPro"/>
</dbReference>
<dbReference type="InterPro" id="IPR002885">
    <property type="entry name" value="PPR_rpt"/>
</dbReference>
<dbReference type="PROSITE" id="PS51375">
    <property type="entry name" value="PPR"/>
    <property type="match status" value="5"/>
</dbReference>
<keyword evidence="3" id="KW-0472">Membrane</keyword>
<evidence type="ECO:0000256" key="2">
    <source>
        <dbReference type="PROSITE-ProRule" id="PRU00708"/>
    </source>
</evidence>
<name>A0A9D5CE55_9LILI</name>
<dbReference type="FunFam" id="1.25.40.10:FF:000184">
    <property type="entry name" value="Pentatricopeptide repeat-containing protein, chloroplastic"/>
    <property type="match status" value="1"/>
</dbReference>
<dbReference type="InterPro" id="IPR046848">
    <property type="entry name" value="E_motif"/>
</dbReference>
<dbReference type="Gene3D" id="1.25.40.10">
    <property type="entry name" value="Tetratricopeptide repeat domain"/>
    <property type="match status" value="4"/>
</dbReference>
<evidence type="ECO:0000256" key="1">
    <source>
        <dbReference type="ARBA" id="ARBA00022737"/>
    </source>
</evidence>
<dbReference type="Proteomes" id="UP001085076">
    <property type="component" value="Miscellaneous, Linkage group lg05"/>
</dbReference>
<dbReference type="InterPro" id="IPR046960">
    <property type="entry name" value="PPR_At4g14850-like_plant"/>
</dbReference>
<keyword evidence="1" id="KW-0677">Repeat</keyword>
<organism evidence="4 5">
    <name type="scientific">Dioscorea zingiberensis</name>
    <dbReference type="NCBI Taxonomy" id="325984"/>
    <lineage>
        <taxon>Eukaryota</taxon>
        <taxon>Viridiplantae</taxon>
        <taxon>Streptophyta</taxon>
        <taxon>Embryophyta</taxon>
        <taxon>Tracheophyta</taxon>
        <taxon>Spermatophyta</taxon>
        <taxon>Magnoliopsida</taxon>
        <taxon>Liliopsida</taxon>
        <taxon>Dioscoreales</taxon>
        <taxon>Dioscoreaceae</taxon>
        <taxon>Dioscorea</taxon>
    </lineage>
</organism>
<evidence type="ECO:0000313" key="5">
    <source>
        <dbReference type="Proteomes" id="UP001085076"/>
    </source>
</evidence>
<feature type="repeat" description="PPR" evidence="2">
    <location>
        <begin position="31"/>
        <end position="65"/>
    </location>
</feature>
<dbReference type="Pfam" id="PF20430">
    <property type="entry name" value="Eplus_motif"/>
    <property type="match status" value="1"/>
</dbReference>
<proteinExistence type="predicted"/>
<dbReference type="NCBIfam" id="TIGR00756">
    <property type="entry name" value="PPR"/>
    <property type="match status" value="5"/>
</dbReference>
<dbReference type="PANTHER" id="PTHR47926:SF510">
    <property type="entry name" value="PENTATRICOPEPTIDE REPEAT-CONTAINING PROTEIN"/>
    <property type="match status" value="1"/>
</dbReference>